<evidence type="ECO:0000313" key="2">
    <source>
        <dbReference type="Proteomes" id="UP001558613"/>
    </source>
</evidence>
<keyword evidence="2" id="KW-1185">Reference proteome</keyword>
<gene>
    <name evidence="1" type="ORF">QQF64_025699</name>
</gene>
<organism evidence="1 2">
    <name type="scientific">Cirrhinus molitorella</name>
    <name type="common">mud carp</name>
    <dbReference type="NCBI Taxonomy" id="172907"/>
    <lineage>
        <taxon>Eukaryota</taxon>
        <taxon>Metazoa</taxon>
        <taxon>Chordata</taxon>
        <taxon>Craniata</taxon>
        <taxon>Vertebrata</taxon>
        <taxon>Euteleostomi</taxon>
        <taxon>Actinopterygii</taxon>
        <taxon>Neopterygii</taxon>
        <taxon>Teleostei</taxon>
        <taxon>Ostariophysi</taxon>
        <taxon>Cypriniformes</taxon>
        <taxon>Cyprinidae</taxon>
        <taxon>Labeoninae</taxon>
        <taxon>Labeonini</taxon>
        <taxon>Cirrhinus</taxon>
    </lineage>
</organism>
<sequence>MKVLYELKVFIIELISNGSDALEKLQHKMITAGGETAPMEMCQRRFHHPGTLSSYNTFIMALRGAQEQIKELLLLSNLLFNLFMI</sequence>
<proteinExistence type="predicted"/>
<dbReference type="EMBL" id="JAYMGO010000003">
    <property type="protein sequence ID" value="KAL1279026.1"/>
    <property type="molecule type" value="Genomic_DNA"/>
</dbReference>
<comment type="caution">
    <text evidence="1">The sequence shown here is derived from an EMBL/GenBank/DDBJ whole genome shotgun (WGS) entry which is preliminary data.</text>
</comment>
<accession>A0ABR3NPS9</accession>
<dbReference type="Proteomes" id="UP001558613">
    <property type="component" value="Unassembled WGS sequence"/>
</dbReference>
<name>A0ABR3NPS9_9TELE</name>
<reference evidence="1 2" key="1">
    <citation type="submission" date="2023-09" db="EMBL/GenBank/DDBJ databases">
        <authorList>
            <person name="Wang M."/>
        </authorList>
    </citation>
    <scope>NUCLEOTIDE SEQUENCE [LARGE SCALE GENOMIC DNA]</scope>
    <source>
        <strain evidence="1">GT-2023</strain>
        <tissue evidence="1">Liver</tissue>
    </source>
</reference>
<protein>
    <submittedName>
        <fullName evidence="1">Uncharacterized protein</fullName>
    </submittedName>
</protein>
<evidence type="ECO:0000313" key="1">
    <source>
        <dbReference type="EMBL" id="KAL1279026.1"/>
    </source>
</evidence>